<reference evidence="2" key="1">
    <citation type="submission" date="2016-10" db="EMBL/GenBank/DDBJ databases">
        <authorList>
            <person name="Varghese N."/>
            <person name="Submissions S."/>
        </authorList>
    </citation>
    <scope>NUCLEOTIDE SEQUENCE [LARGE SCALE GENOMIC DNA]</scope>
    <source>
        <strain evidence="2">DSM 26894</strain>
    </source>
</reference>
<dbReference type="InterPro" id="IPR011013">
    <property type="entry name" value="Gal_mutarotase_sf_dom"/>
</dbReference>
<dbReference type="InterPro" id="IPR014718">
    <property type="entry name" value="GH-type_carb-bd"/>
</dbReference>
<evidence type="ECO:0000313" key="1">
    <source>
        <dbReference type="EMBL" id="SFT18996.1"/>
    </source>
</evidence>
<protein>
    <submittedName>
        <fullName evidence="1">Galactose mutarotase</fullName>
    </submittedName>
</protein>
<dbReference type="RefSeq" id="WP_092428837.1">
    <property type="nucleotide sequence ID" value="NZ_FNCL01000013.1"/>
</dbReference>
<dbReference type="Gene3D" id="2.70.98.10">
    <property type="match status" value="1"/>
</dbReference>
<dbReference type="OrthoDB" id="9795355at2"/>
<dbReference type="Proteomes" id="UP000199392">
    <property type="component" value="Unassembled WGS sequence"/>
</dbReference>
<dbReference type="CDD" id="cd09024">
    <property type="entry name" value="Aldose_epim_lacX"/>
    <property type="match status" value="1"/>
</dbReference>
<accession>A0A1I6VZ63</accession>
<dbReference type="Pfam" id="PF01263">
    <property type="entry name" value="Aldose_epim"/>
    <property type="match status" value="1"/>
</dbReference>
<dbReference type="EMBL" id="FOZW01000013">
    <property type="protein sequence ID" value="SFT18996.1"/>
    <property type="molecule type" value="Genomic_DNA"/>
</dbReference>
<sequence length="288" mass="31066">MTETVTLSDADLMLTVAPLGAEMQSFSRAGQELLWQGDPQWWSGRAPILFPIVGPAPEGRLRIADFEAEMGQHGFARRRSFSLEERTATSCRHVLTDDEATRAQYPFAFRLAITHALESGTLKVTAEVSNTGDTPLPFCLGFHPAFAWPLPGAEGRPHGVTLADGAEPALARLEGSRLPETRLPSPFSKGELTLAHAQFEADAMIFPEGAGTELSYGTEDGPRLDFTFDNLPFLALWQKPGAPFLCVEPWHGMHAPLGGSAQLSERPGALSLAPGDSASFGYTVTPHL</sequence>
<dbReference type="PANTHER" id="PTHR11122">
    <property type="entry name" value="APOSPORY-ASSOCIATED PROTEIN C-RELATED"/>
    <property type="match status" value="1"/>
</dbReference>
<dbReference type="PANTHER" id="PTHR11122:SF13">
    <property type="entry name" value="GLUCOSE-6-PHOSPHATE 1-EPIMERASE"/>
    <property type="match status" value="1"/>
</dbReference>
<dbReference type="STRING" id="311180.SAMN04488050_113214"/>
<evidence type="ECO:0000313" key="2">
    <source>
        <dbReference type="Proteomes" id="UP000199392"/>
    </source>
</evidence>
<keyword evidence="2" id="KW-1185">Reference proteome</keyword>
<dbReference type="GO" id="GO:0016853">
    <property type="term" value="F:isomerase activity"/>
    <property type="evidence" value="ECO:0007669"/>
    <property type="project" value="InterPro"/>
</dbReference>
<dbReference type="GO" id="GO:0005975">
    <property type="term" value="P:carbohydrate metabolic process"/>
    <property type="evidence" value="ECO:0007669"/>
    <property type="project" value="InterPro"/>
</dbReference>
<name>A0A1I6VZ63_9RHOB</name>
<dbReference type="AlphaFoldDB" id="A0A1I6VZ63"/>
<dbReference type="InterPro" id="IPR037481">
    <property type="entry name" value="LacX"/>
</dbReference>
<dbReference type="SUPFAM" id="SSF74650">
    <property type="entry name" value="Galactose mutarotase-like"/>
    <property type="match status" value="1"/>
</dbReference>
<dbReference type="GO" id="GO:0030246">
    <property type="term" value="F:carbohydrate binding"/>
    <property type="evidence" value="ECO:0007669"/>
    <property type="project" value="InterPro"/>
</dbReference>
<organism evidence="1 2">
    <name type="scientific">Alloyangia pacifica</name>
    <dbReference type="NCBI Taxonomy" id="311180"/>
    <lineage>
        <taxon>Bacteria</taxon>
        <taxon>Pseudomonadati</taxon>
        <taxon>Pseudomonadota</taxon>
        <taxon>Alphaproteobacteria</taxon>
        <taxon>Rhodobacterales</taxon>
        <taxon>Roseobacteraceae</taxon>
        <taxon>Alloyangia</taxon>
    </lineage>
</organism>
<dbReference type="InterPro" id="IPR008183">
    <property type="entry name" value="Aldose_1/G6P_1-epimerase"/>
</dbReference>
<gene>
    <name evidence="1" type="ORF">SAMN04488050_113214</name>
</gene>
<proteinExistence type="predicted"/>